<keyword evidence="2" id="KW-1185">Reference proteome</keyword>
<dbReference type="RefSeq" id="WP_209644266.1">
    <property type="nucleotide sequence ID" value="NZ_JAGINW010000001.1"/>
</dbReference>
<evidence type="ECO:0000313" key="1">
    <source>
        <dbReference type="EMBL" id="MBP2327296.1"/>
    </source>
</evidence>
<dbReference type="EMBL" id="JAGINW010000001">
    <property type="protein sequence ID" value="MBP2327296.1"/>
    <property type="molecule type" value="Genomic_DNA"/>
</dbReference>
<proteinExistence type="predicted"/>
<reference evidence="1 2" key="1">
    <citation type="submission" date="2021-03" db="EMBL/GenBank/DDBJ databases">
        <title>Sequencing the genomes of 1000 actinobacteria strains.</title>
        <authorList>
            <person name="Klenk H.-P."/>
        </authorList>
    </citation>
    <scope>NUCLEOTIDE SEQUENCE [LARGE SCALE GENOMIC DNA]</scope>
    <source>
        <strain evidence="1 2">DSM 46670</strain>
    </source>
</reference>
<name>A0ABS4TTP0_9PSEU</name>
<comment type="caution">
    <text evidence="1">The sequence shown here is derived from an EMBL/GenBank/DDBJ whole genome shotgun (WGS) entry which is preliminary data.</text>
</comment>
<sequence>MQHRSRAGKWNDFKGGTPQTRQLAQHLRDLISRSGLTLNDLAGALSVSAQTISRRVDALALPDWEFVAALVRECTAGDALRQHTATDDARRLWEAASPAESWPIVNRGSADESLVSVTQNTVRQLELLDEKNAGHEQSIRALLRVQTELCDEITDSMSRYNRYRQDLVEQGVPSFTPDRRRRRLRDVAARRRVEILRNSLTMLQQRLATTNEIVWHTEENRVALTRELVAAQEWAGQLQEAFSLPSSVFRPITAEQTAGIAGEPDYRTYIDEFLAEVTGNKPQSAAEIETVLDADAHMSLDVSFNARVEAFAAWLDELLFAARTEIATLTGMIEAWVAAQLTPESELDTFADEFARMPPDERLLTRIWFPRTELGILKSVARLAAAAQQEGPVDERDSAQVMLEEMKNMAHELAMSLDDLQRTLAGWSSWLHLFVYVLNEARDSDQMLVIDQVEASTAARPHALQTYDTSAIGKLAQAWDRDLARLLLPVCGDEFLKRLSRAVERLHEAITDMTGADLTGADLDGLPLDGVLWSSTTQWPPTWDLEVAQQSVRLAPDTHIVVKPAYQRTDAVGLSHSHG</sequence>
<dbReference type="Pfam" id="PF13560">
    <property type="entry name" value="HTH_31"/>
    <property type="match status" value="1"/>
</dbReference>
<organism evidence="1 2">
    <name type="scientific">Kibdelosporangium banguiense</name>
    <dbReference type="NCBI Taxonomy" id="1365924"/>
    <lineage>
        <taxon>Bacteria</taxon>
        <taxon>Bacillati</taxon>
        <taxon>Actinomycetota</taxon>
        <taxon>Actinomycetes</taxon>
        <taxon>Pseudonocardiales</taxon>
        <taxon>Pseudonocardiaceae</taxon>
        <taxon>Kibdelosporangium</taxon>
    </lineage>
</organism>
<evidence type="ECO:0000313" key="2">
    <source>
        <dbReference type="Proteomes" id="UP001519332"/>
    </source>
</evidence>
<accession>A0ABS4TTP0</accession>
<gene>
    <name evidence="1" type="ORF">JOF56_007681</name>
</gene>
<dbReference type="Proteomes" id="UP001519332">
    <property type="component" value="Unassembled WGS sequence"/>
</dbReference>
<protein>
    <submittedName>
        <fullName evidence="1">Transcriptional regulator with XRE-family HTH domain</fullName>
    </submittedName>
</protein>